<protein>
    <submittedName>
        <fullName evidence="1">Uncharacterized protein</fullName>
    </submittedName>
</protein>
<name>A0ABQ9H0Q4_9NEOP</name>
<gene>
    <name evidence="1" type="ORF">PR048_022313</name>
</gene>
<reference evidence="1 2" key="1">
    <citation type="submission" date="2023-02" db="EMBL/GenBank/DDBJ databases">
        <title>LHISI_Scaffold_Assembly.</title>
        <authorList>
            <person name="Stuart O.P."/>
            <person name="Cleave R."/>
            <person name="Magrath M.J.L."/>
            <person name="Mikheyev A.S."/>
        </authorList>
    </citation>
    <scope>NUCLEOTIDE SEQUENCE [LARGE SCALE GENOMIC DNA]</scope>
    <source>
        <strain evidence="1">Daus_M_001</strain>
        <tissue evidence="1">Leg muscle</tissue>
    </source>
</reference>
<dbReference type="Proteomes" id="UP001159363">
    <property type="component" value="Chromosome 7"/>
</dbReference>
<proteinExistence type="predicted"/>
<evidence type="ECO:0000313" key="2">
    <source>
        <dbReference type="Proteomes" id="UP001159363"/>
    </source>
</evidence>
<keyword evidence="2" id="KW-1185">Reference proteome</keyword>
<organism evidence="1 2">
    <name type="scientific">Dryococelus australis</name>
    <dbReference type="NCBI Taxonomy" id="614101"/>
    <lineage>
        <taxon>Eukaryota</taxon>
        <taxon>Metazoa</taxon>
        <taxon>Ecdysozoa</taxon>
        <taxon>Arthropoda</taxon>
        <taxon>Hexapoda</taxon>
        <taxon>Insecta</taxon>
        <taxon>Pterygota</taxon>
        <taxon>Neoptera</taxon>
        <taxon>Polyneoptera</taxon>
        <taxon>Phasmatodea</taxon>
        <taxon>Verophasmatodea</taxon>
        <taxon>Anareolatae</taxon>
        <taxon>Phasmatidae</taxon>
        <taxon>Eurycanthinae</taxon>
        <taxon>Dryococelus</taxon>
    </lineage>
</organism>
<accession>A0ABQ9H0Q4</accession>
<sequence length="73" mass="8527">MQTYMLSTNMGAKTSILDNHTIGLYILPHRLKQNNYCIFLCEVLPKLLDDVPLYVRLNMWLQHGMPTHNILQV</sequence>
<comment type="caution">
    <text evidence="1">The sequence shown here is derived from an EMBL/GenBank/DDBJ whole genome shotgun (WGS) entry which is preliminary data.</text>
</comment>
<dbReference type="EMBL" id="JARBHB010000008">
    <property type="protein sequence ID" value="KAJ8877854.1"/>
    <property type="molecule type" value="Genomic_DNA"/>
</dbReference>
<evidence type="ECO:0000313" key="1">
    <source>
        <dbReference type="EMBL" id="KAJ8877854.1"/>
    </source>
</evidence>